<dbReference type="SUPFAM" id="SSF54665">
    <property type="entry name" value="CO dehydrogenase molybdoprotein N-domain-like"/>
    <property type="match status" value="1"/>
</dbReference>
<dbReference type="SUPFAM" id="SSF55447">
    <property type="entry name" value="CO dehydrogenase flavoprotein C-terminal domain-like"/>
    <property type="match status" value="1"/>
</dbReference>
<proteinExistence type="inferred from homology"/>
<dbReference type="InterPro" id="IPR016167">
    <property type="entry name" value="FAD-bd_PCMH_sub1"/>
</dbReference>
<dbReference type="Proteomes" id="UP000676336">
    <property type="component" value="Unassembled WGS sequence"/>
</dbReference>
<accession>A0A8S2ZC16</accession>
<dbReference type="InterPro" id="IPR005107">
    <property type="entry name" value="CO_DH_flav_C"/>
</dbReference>
<dbReference type="InterPro" id="IPR008274">
    <property type="entry name" value="AldOxase/xan_DH_MoCoBD1"/>
</dbReference>
<dbReference type="InterPro" id="IPR000674">
    <property type="entry name" value="Ald_Oxase/Xan_DH_a/b"/>
</dbReference>
<evidence type="ECO:0000313" key="12">
    <source>
        <dbReference type="Proteomes" id="UP000676336"/>
    </source>
</evidence>
<dbReference type="PROSITE" id="PS51387">
    <property type="entry name" value="FAD_PCMH"/>
    <property type="match status" value="1"/>
</dbReference>
<dbReference type="GO" id="GO:0005506">
    <property type="term" value="F:iron ion binding"/>
    <property type="evidence" value="ECO:0007669"/>
    <property type="project" value="InterPro"/>
</dbReference>
<dbReference type="InterPro" id="IPR036318">
    <property type="entry name" value="FAD-bd_PCMH-like_sf"/>
</dbReference>
<dbReference type="Pfam" id="PF01315">
    <property type="entry name" value="Ald_Xan_dh_C"/>
    <property type="match status" value="1"/>
</dbReference>
<dbReference type="Gene3D" id="3.90.1170.50">
    <property type="entry name" value="Aldehyde oxidase/xanthine dehydrogenase, a/b hammerhead"/>
    <property type="match status" value="1"/>
</dbReference>
<feature type="domain" description="FAD-binding PCMH-type" evidence="10">
    <location>
        <begin position="45"/>
        <end position="232"/>
    </location>
</feature>
<dbReference type="SMART" id="SM01092">
    <property type="entry name" value="CO_deh_flav_C"/>
    <property type="match status" value="1"/>
</dbReference>
<evidence type="ECO:0000256" key="2">
    <source>
        <dbReference type="ARBA" id="ARBA00001974"/>
    </source>
</evidence>
<dbReference type="Gene3D" id="3.30.390.50">
    <property type="entry name" value="CO dehydrogenase flavoprotein, C-terminal domain"/>
    <property type="match status" value="1"/>
</dbReference>
<keyword evidence="8" id="KW-0411">Iron-sulfur</keyword>
<comment type="cofactor">
    <cofactor evidence="9">
        <name>[2Fe-2S] cluster</name>
        <dbReference type="ChEBI" id="CHEBI:190135"/>
    </cofactor>
</comment>
<dbReference type="PANTHER" id="PTHR45444">
    <property type="entry name" value="XANTHINE DEHYDROGENASE"/>
    <property type="match status" value="1"/>
</dbReference>
<feature type="non-terminal residue" evidence="11">
    <location>
        <position position="692"/>
    </location>
</feature>
<dbReference type="InterPro" id="IPR036856">
    <property type="entry name" value="Ald_Oxase/Xan_DH_a/b_sf"/>
</dbReference>
<evidence type="ECO:0000256" key="5">
    <source>
        <dbReference type="ARBA" id="ARBA00022723"/>
    </source>
</evidence>
<evidence type="ECO:0000256" key="3">
    <source>
        <dbReference type="ARBA" id="ARBA00006849"/>
    </source>
</evidence>
<comment type="caution">
    <text evidence="11">The sequence shown here is derived from an EMBL/GenBank/DDBJ whole genome shotgun (WGS) entry which is preliminary data.</text>
</comment>
<name>A0A8S2ZC16_9BILA</name>
<dbReference type="InterPro" id="IPR036683">
    <property type="entry name" value="CO_DH_flav_C_dom_sf"/>
</dbReference>
<keyword evidence="5" id="KW-0479">Metal-binding</keyword>
<dbReference type="FunFam" id="3.30.365.10:FF:000001">
    <property type="entry name" value="Xanthine dehydrogenase oxidase"/>
    <property type="match status" value="1"/>
</dbReference>
<dbReference type="Gene3D" id="3.30.465.10">
    <property type="match status" value="1"/>
</dbReference>
<dbReference type="SMART" id="SM01008">
    <property type="entry name" value="Ald_Xan_dh_C"/>
    <property type="match status" value="1"/>
</dbReference>
<dbReference type="SUPFAM" id="SSF56003">
    <property type="entry name" value="Molybdenum cofactor-binding domain"/>
    <property type="match status" value="1"/>
</dbReference>
<dbReference type="FunFam" id="3.30.465.10:FF:000004">
    <property type="entry name" value="Xanthine dehydrogenase/oxidase"/>
    <property type="match status" value="1"/>
</dbReference>
<evidence type="ECO:0000256" key="4">
    <source>
        <dbReference type="ARBA" id="ARBA00022714"/>
    </source>
</evidence>
<dbReference type="GO" id="GO:0016491">
    <property type="term" value="F:oxidoreductase activity"/>
    <property type="evidence" value="ECO:0007669"/>
    <property type="project" value="UniProtKB-KW"/>
</dbReference>
<feature type="non-terminal residue" evidence="11">
    <location>
        <position position="1"/>
    </location>
</feature>
<dbReference type="Pfam" id="PF02738">
    <property type="entry name" value="MoCoBD_1"/>
    <property type="match status" value="1"/>
</dbReference>
<comment type="cofactor">
    <cofactor evidence="2">
        <name>FAD</name>
        <dbReference type="ChEBI" id="CHEBI:57692"/>
    </cofactor>
</comment>
<dbReference type="Gene3D" id="3.30.43.10">
    <property type="entry name" value="Uridine Diphospho-n-acetylenolpyruvylglucosamine Reductase, domain 2"/>
    <property type="match status" value="1"/>
</dbReference>
<comment type="similarity">
    <text evidence="3">Belongs to the xanthine dehydrogenase family.</text>
</comment>
<dbReference type="InterPro" id="IPR016169">
    <property type="entry name" value="FAD-bd_PCMH_sub2"/>
</dbReference>
<keyword evidence="4" id="KW-0001">2Fe-2S</keyword>
<organism evidence="11 12">
    <name type="scientific">Rotaria magnacalcarata</name>
    <dbReference type="NCBI Taxonomy" id="392030"/>
    <lineage>
        <taxon>Eukaryota</taxon>
        <taxon>Metazoa</taxon>
        <taxon>Spiralia</taxon>
        <taxon>Gnathifera</taxon>
        <taxon>Rotifera</taxon>
        <taxon>Eurotatoria</taxon>
        <taxon>Bdelloidea</taxon>
        <taxon>Philodinida</taxon>
        <taxon>Philodinidae</taxon>
        <taxon>Rotaria</taxon>
    </lineage>
</organism>
<sequence>TSEPSATTSTTLDKCILFEKQDSIVSNHIDFPAKLQSYTPQSIHIHGSSMDWYRPTSLKELLQLRRTYPGDASKFVFGNTRVQMERQMNVMKFPRLIALTHVEELQQLSRTHDTLCLGAGITFSRLKSKLIEWVEDKINDGGICEALLNQLRYFASTQIRNVASLGGNIITASPISDINPVLQAANAILELHHAETNIVRQIPLREFFLGARHISMDENEVLVTIHIPLPDSSVKYFLRSYKQARRRDDSKGIVSAGFQVQLEQSHSSDSQWQVAFACFSFGGMGSTTVMAKITQQNLIGLPWTRSTMNKTCEWILNELPLDETSLGGQPEYRRTLIQSFLFKFYTYVCCELRQTTIDATDNSIAYPYRRPISHAQQTIPECPQSQKVVGTSLLHQSGYLQATGEATYVDDIPSLTNTLHAAFVLSTKPNARIKHIDIEAASQVPGFVSFVTHTDVPGSNQTGLIEPDEEIFVSSVAPCIGAVIGLVVCESEQAAHKAANLVQIEYELLTPTILTIEDAIMHESYFGNEICLQQGDIDKSFADAEHKLEGTLMIGGQEHFYLEPNCCMVIPSMDDNEITMYLSTQSITAPQELTARALGRDISRIKCHNKRVGGAFGGKESRPIPLCIGIAVAAVKVGRPVRFNLDRHTDMSITGHRHPFKVEYKVGFTANGNLLALDLQLWSNGGCSLDFS</sequence>
<dbReference type="SUPFAM" id="SSF56176">
    <property type="entry name" value="FAD-binding/transporter-associated domain-like"/>
    <property type="match status" value="1"/>
</dbReference>
<dbReference type="PANTHER" id="PTHR45444:SF3">
    <property type="entry name" value="XANTHINE DEHYDROGENASE"/>
    <property type="match status" value="1"/>
</dbReference>
<comment type="cofactor">
    <cofactor evidence="1">
        <name>Mo-molybdopterin</name>
        <dbReference type="ChEBI" id="CHEBI:71302"/>
    </cofactor>
</comment>
<reference evidence="11" key="1">
    <citation type="submission" date="2021-02" db="EMBL/GenBank/DDBJ databases">
        <authorList>
            <person name="Nowell W R."/>
        </authorList>
    </citation>
    <scope>NUCLEOTIDE SEQUENCE</scope>
</reference>
<dbReference type="Pfam" id="PF03450">
    <property type="entry name" value="CO_deh_flav_C"/>
    <property type="match status" value="1"/>
</dbReference>
<evidence type="ECO:0000313" key="11">
    <source>
        <dbReference type="EMBL" id="CAF4616591.1"/>
    </source>
</evidence>
<protein>
    <recommendedName>
        <fullName evidence="10">FAD-binding PCMH-type domain-containing protein</fullName>
    </recommendedName>
</protein>
<dbReference type="Gene3D" id="3.30.365.10">
    <property type="entry name" value="Aldehyde oxidase/xanthine dehydrogenase, molybdopterin binding domain"/>
    <property type="match status" value="2"/>
</dbReference>
<dbReference type="InterPro" id="IPR037165">
    <property type="entry name" value="AldOxase/xan_DH_Mopterin-bd_sf"/>
</dbReference>
<dbReference type="AlphaFoldDB" id="A0A8S2ZC16"/>
<keyword evidence="6" id="KW-0560">Oxidoreductase</keyword>
<evidence type="ECO:0000256" key="8">
    <source>
        <dbReference type="ARBA" id="ARBA00023014"/>
    </source>
</evidence>
<dbReference type="InterPro" id="IPR016208">
    <property type="entry name" value="Ald_Oxase/xanthine_DH-like"/>
</dbReference>
<evidence type="ECO:0000256" key="9">
    <source>
        <dbReference type="ARBA" id="ARBA00034078"/>
    </source>
</evidence>
<dbReference type="GO" id="GO:0071949">
    <property type="term" value="F:FAD binding"/>
    <property type="evidence" value="ECO:0007669"/>
    <property type="project" value="InterPro"/>
</dbReference>
<dbReference type="InterPro" id="IPR002346">
    <property type="entry name" value="Mopterin_DH_FAD-bd"/>
</dbReference>
<evidence type="ECO:0000256" key="6">
    <source>
        <dbReference type="ARBA" id="ARBA00023002"/>
    </source>
</evidence>
<keyword evidence="7" id="KW-0408">Iron</keyword>
<dbReference type="InterPro" id="IPR016166">
    <property type="entry name" value="FAD-bd_PCMH"/>
</dbReference>
<dbReference type="Pfam" id="PF00941">
    <property type="entry name" value="FAD_binding_5"/>
    <property type="match status" value="1"/>
</dbReference>
<gene>
    <name evidence="11" type="ORF">SMN809_LOCUS39698</name>
</gene>
<evidence type="ECO:0000256" key="7">
    <source>
        <dbReference type="ARBA" id="ARBA00023004"/>
    </source>
</evidence>
<dbReference type="GO" id="GO:0051537">
    <property type="term" value="F:2 iron, 2 sulfur cluster binding"/>
    <property type="evidence" value="ECO:0007669"/>
    <property type="project" value="UniProtKB-KW"/>
</dbReference>
<evidence type="ECO:0000256" key="1">
    <source>
        <dbReference type="ARBA" id="ARBA00001924"/>
    </source>
</evidence>
<dbReference type="EMBL" id="CAJOBI010107251">
    <property type="protein sequence ID" value="CAF4616591.1"/>
    <property type="molecule type" value="Genomic_DNA"/>
</dbReference>
<evidence type="ECO:0000259" key="10">
    <source>
        <dbReference type="PROSITE" id="PS51387"/>
    </source>
</evidence>